<keyword evidence="1" id="KW-0732">Signal</keyword>
<sequence length="107" mass="11926">MPKITAGSTLVLEWALSVARASRFGTTRVSCWHAPRSVSSRQTAWLAPVGSGTKSYPRDGHCNAETLRKVSARGQLFFERADLKLRGKFNSYTTQRLIKAGFAWPRL</sequence>
<reference evidence="2" key="1">
    <citation type="submission" date="2021-01" db="EMBL/GenBank/DDBJ databases">
        <authorList>
            <person name="Zahm M."/>
            <person name="Roques C."/>
            <person name="Cabau C."/>
            <person name="Klopp C."/>
            <person name="Donnadieu C."/>
            <person name="Jouanno E."/>
            <person name="Lampietro C."/>
            <person name="Louis A."/>
            <person name="Herpin A."/>
            <person name="Echchiki A."/>
            <person name="Berthelot C."/>
            <person name="Parey E."/>
            <person name="Roest-Crollius H."/>
            <person name="Braasch I."/>
            <person name="Postlethwait J."/>
            <person name="Bobe J."/>
            <person name="Montfort J."/>
            <person name="Bouchez O."/>
            <person name="Begum T."/>
            <person name="Mejri S."/>
            <person name="Adams A."/>
            <person name="Chen W.-J."/>
            <person name="Guiguen Y."/>
        </authorList>
    </citation>
    <scope>NUCLEOTIDE SEQUENCE</scope>
    <source>
        <strain evidence="2">YG-15Mar2019-1</strain>
        <tissue evidence="2">Brain</tissue>
    </source>
</reference>
<name>A0A9D3Q628_MEGAT</name>
<protein>
    <submittedName>
        <fullName evidence="2">Uncharacterized protein</fullName>
    </submittedName>
</protein>
<accession>A0A9D3Q628</accession>
<dbReference type="Proteomes" id="UP001046870">
    <property type="component" value="Chromosome 4"/>
</dbReference>
<gene>
    <name evidence="2" type="ORF">MATL_G00056320</name>
</gene>
<dbReference type="EMBL" id="JAFDVH010000004">
    <property type="protein sequence ID" value="KAG7480466.1"/>
    <property type="molecule type" value="Genomic_DNA"/>
</dbReference>
<organism evidence="2 3">
    <name type="scientific">Megalops atlanticus</name>
    <name type="common">Tarpon</name>
    <name type="synonym">Clupea gigantea</name>
    <dbReference type="NCBI Taxonomy" id="7932"/>
    <lineage>
        <taxon>Eukaryota</taxon>
        <taxon>Metazoa</taxon>
        <taxon>Chordata</taxon>
        <taxon>Craniata</taxon>
        <taxon>Vertebrata</taxon>
        <taxon>Euteleostomi</taxon>
        <taxon>Actinopterygii</taxon>
        <taxon>Neopterygii</taxon>
        <taxon>Teleostei</taxon>
        <taxon>Elopiformes</taxon>
        <taxon>Megalopidae</taxon>
        <taxon>Megalops</taxon>
    </lineage>
</organism>
<evidence type="ECO:0000313" key="3">
    <source>
        <dbReference type="Proteomes" id="UP001046870"/>
    </source>
</evidence>
<comment type="caution">
    <text evidence="2">The sequence shown here is derived from an EMBL/GenBank/DDBJ whole genome shotgun (WGS) entry which is preliminary data.</text>
</comment>
<feature type="signal peptide" evidence="1">
    <location>
        <begin position="1"/>
        <end position="21"/>
    </location>
</feature>
<proteinExistence type="predicted"/>
<dbReference type="AlphaFoldDB" id="A0A9D3Q628"/>
<evidence type="ECO:0000313" key="2">
    <source>
        <dbReference type="EMBL" id="KAG7480466.1"/>
    </source>
</evidence>
<keyword evidence="3" id="KW-1185">Reference proteome</keyword>
<evidence type="ECO:0000256" key="1">
    <source>
        <dbReference type="SAM" id="SignalP"/>
    </source>
</evidence>
<feature type="chain" id="PRO_5038669885" evidence="1">
    <location>
        <begin position="22"/>
        <end position="107"/>
    </location>
</feature>